<proteinExistence type="predicted"/>
<evidence type="ECO:0000313" key="2">
    <source>
        <dbReference type="EMBL" id="MCL6729830.1"/>
    </source>
</evidence>
<sequence>MNEPKRTPRWTIAFLRALQRTGEARAAALDAGVDHTTAYARRRAHPDFAVAWDEALRPHSERTARDDAEAIARIASPSSSSTEEGKAKAQLKRPGHDRWSQQKEKLFFDELAGSAHVRRAASAAGVSTNAVYARRMKQPLFRAKWDAVLETGRAAIEMKLVEAANRSFDPEDLDVEGTEPKVSVTEAIRIVQAHGSKKQRESLPNPFEEKAASMTEEQVKEARERIVRKLLRLREREMAKMIAAGWSLDEGHNHLVPPGWVRAE</sequence>
<name>A0ABT0S2R9_9SPHN</name>
<dbReference type="EMBL" id="JAMGBE010000002">
    <property type="protein sequence ID" value="MCL6729830.1"/>
    <property type="molecule type" value="Genomic_DNA"/>
</dbReference>
<evidence type="ECO:0008006" key="4">
    <source>
        <dbReference type="Google" id="ProtNLM"/>
    </source>
</evidence>
<gene>
    <name evidence="2" type="ORF">LZ538_07140</name>
</gene>
<accession>A0ABT0S2R9</accession>
<comment type="caution">
    <text evidence="2">The sequence shown here is derived from an EMBL/GenBank/DDBJ whole genome shotgun (WGS) entry which is preliminary data.</text>
</comment>
<dbReference type="RefSeq" id="WP_249831301.1">
    <property type="nucleotide sequence ID" value="NZ_JAMGBE010000002.1"/>
</dbReference>
<feature type="region of interest" description="Disordered" evidence="1">
    <location>
        <begin position="73"/>
        <end position="100"/>
    </location>
</feature>
<keyword evidence="3" id="KW-1185">Reference proteome</keyword>
<evidence type="ECO:0000313" key="3">
    <source>
        <dbReference type="Proteomes" id="UP001165342"/>
    </source>
</evidence>
<feature type="compositionally biased region" description="Low complexity" evidence="1">
    <location>
        <begin position="73"/>
        <end position="82"/>
    </location>
</feature>
<protein>
    <recommendedName>
        <fullName evidence="4">Terminase small subunit</fullName>
    </recommendedName>
</protein>
<evidence type="ECO:0000256" key="1">
    <source>
        <dbReference type="SAM" id="MobiDB-lite"/>
    </source>
</evidence>
<organism evidence="2 3">
    <name type="scientific">Sphingomonas hankyongi</name>
    <dbReference type="NCBI Taxonomy" id="2908209"/>
    <lineage>
        <taxon>Bacteria</taxon>
        <taxon>Pseudomonadati</taxon>
        <taxon>Pseudomonadota</taxon>
        <taxon>Alphaproteobacteria</taxon>
        <taxon>Sphingomonadales</taxon>
        <taxon>Sphingomonadaceae</taxon>
        <taxon>Sphingomonas</taxon>
    </lineage>
</organism>
<reference evidence="2" key="1">
    <citation type="submission" date="2022-05" db="EMBL/GenBank/DDBJ databases">
        <authorList>
            <person name="Jo J.-H."/>
            <person name="Im W.-T."/>
        </authorList>
    </citation>
    <scope>NUCLEOTIDE SEQUENCE</scope>
    <source>
        <strain evidence="2">SE220</strain>
    </source>
</reference>
<dbReference type="Proteomes" id="UP001165342">
    <property type="component" value="Unassembled WGS sequence"/>
</dbReference>